<dbReference type="AlphaFoldDB" id="A0A9X9Q6U9"/>
<keyword evidence="3" id="KW-1185">Reference proteome</keyword>
<proteinExistence type="predicted"/>
<protein>
    <submittedName>
        <fullName evidence="2">Uncharacterized protein</fullName>
    </submittedName>
</protein>
<sequence>MGVPCPKHVGEENQPKVRSRPGFWILPGAERSPGQSTRGLTGHFAVLPGCRQVADCCWGGRTQNKNCQLGPCTEMMPGVNAAGGGDGLSSSPPFNLNP</sequence>
<feature type="region of interest" description="Disordered" evidence="1">
    <location>
        <begin position="1"/>
        <end position="38"/>
    </location>
</feature>
<dbReference type="Proteomes" id="UP000269945">
    <property type="component" value="Unassembled WGS sequence"/>
</dbReference>
<evidence type="ECO:0000313" key="3">
    <source>
        <dbReference type="Proteomes" id="UP000269945"/>
    </source>
</evidence>
<reference evidence="2 3" key="1">
    <citation type="submission" date="2018-10" db="EMBL/GenBank/DDBJ databases">
        <authorList>
            <person name="Ekblom R."/>
            <person name="Jareborg N."/>
        </authorList>
    </citation>
    <scope>NUCLEOTIDE SEQUENCE [LARGE SCALE GENOMIC DNA]</scope>
    <source>
        <tissue evidence="2">Muscle</tissue>
    </source>
</reference>
<comment type="caution">
    <text evidence="2">The sequence shown here is derived from an EMBL/GenBank/DDBJ whole genome shotgun (WGS) entry which is preliminary data.</text>
</comment>
<accession>A0A9X9Q6U9</accession>
<evidence type="ECO:0000313" key="2">
    <source>
        <dbReference type="EMBL" id="VCX36948.1"/>
    </source>
</evidence>
<dbReference type="EMBL" id="CYRY02042916">
    <property type="protein sequence ID" value="VCX36948.1"/>
    <property type="molecule type" value="Genomic_DNA"/>
</dbReference>
<organism evidence="2 3">
    <name type="scientific">Gulo gulo</name>
    <name type="common">Wolverine</name>
    <name type="synonym">Gluton</name>
    <dbReference type="NCBI Taxonomy" id="48420"/>
    <lineage>
        <taxon>Eukaryota</taxon>
        <taxon>Metazoa</taxon>
        <taxon>Chordata</taxon>
        <taxon>Craniata</taxon>
        <taxon>Vertebrata</taxon>
        <taxon>Euteleostomi</taxon>
        <taxon>Mammalia</taxon>
        <taxon>Eutheria</taxon>
        <taxon>Laurasiatheria</taxon>
        <taxon>Carnivora</taxon>
        <taxon>Caniformia</taxon>
        <taxon>Musteloidea</taxon>
        <taxon>Mustelidae</taxon>
        <taxon>Guloninae</taxon>
        <taxon>Gulo</taxon>
    </lineage>
</organism>
<evidence type="ECO:0000256" key="1">
    <source>
        <dbReference type="SAM" id="MobiDB-lite"/>
    </source>
</evidence>
<name>A0A9X9Q6U9_GULGU</name>
<gene>
    <name evidence="2" type="ORF">BN2614_LOCUS3</name>
</gene>